<protein>
    <recommendedName>
        <fullName evidence="8">C2H2-type domain-containing protein</fullName>
    </recommendedName>
</protein>
<keyword evidence="10" id="KW-1185">Reference proteome</keyword>
<evidence type="ECO:0000256" key="7">
    <source>
        <dbReference type="PROSITE-ProRule" id="PRU00042"/>
    </source>
</evidence>
<evidence type="ECO:0000259" key="8">
    <source>
        <dbReference type="PROSITE" id="PS50157"/>
    </source>
</evidence>
<reference evidence="9" key="1">
    <citation type="submission" date="2022-03" db="EMBL/GenBank/DDBJ databases">
        <authorList>
            <person name="Sayadi A."/>
        </authorList>
    </citation>
    <scope>NUCLEOTIDE SEQUENCE</scope>
</reference>
<dbReference type="InterPro" id="IPR036236">
    <property type="entry name" value="Znf_C2H2_sf"/>
</dbReference>
<evidence type="ECO:0000256" key="4">
    <source>
        <dbReference type="ARBA" id="ARBA00022833"/>
    </source>
</evidence>
<dbReference type="FunFam" id="3.30.160.60:FF:000100">
    <property type="entry name" value="Zinc finger 45-like"/>
    <property type="match status" value="1"/>
</dbReference>
<keyword evidence="4" id="KW-0862">Zinc</keyword>
<comment type="caution">
    <text evidence="9">The sequence shown here is derived from an EMBL/GenBank/DDBJ whole genome shotgun (WGS) entry which is preliminary data.</text>
</comment>
<dbReference type="InterPro" id="IPR013087">
    <property type="entry name" value="Znf_C2H2_type"/>
</dbReference>
<evidence type="ECO:0000256" key="6">
    <source>
        <dbReference type="ARBA" id="ARBA00037948"/>
    </source>
</evidence>
<dbReference type="SMART" id="SM00355">
    <property type="entry name" value="ZnF_C2H2"/>
    <property type="match status" value="6"/>
</dbReference>
<feature type="domain" description="C2H2-type" evidence="8">
    <location>
        <begin position="85"/>
        <end position="112"/>
    </location>
</feature>
<dbReference type="Proteomes" id="UP001152888">
    <property type="component" value="Unassembled WGS sequence"/>
</dbReference>
<sequence length="202" mass="24698">MLHGQYACDVCTKSYHAYSSFWRHKKHECSRPNSFQCIYCYKSFRQKYDIKKHVRKLHKEKVEEFEEIFKSCDLKIQYKYRIGRFTCPKCGKHYVQKSTLSRHLRYECGKQNQFKCPYCPKTTRQKYDIKLHVSKIHQERRIPECPACKKTYKHKRNLWRHLKYECGVDPQFVCNICSRAFRYKSQLHMHTMTHLKQSSQTY</sequence>
<dbReference type="Gene3D" id="3.30.160.60">
    <property type="entry name" value="Classic Zinc Finger"/>
    <property type="match status" value="4"/>
</dbReference>
<proteinExistence type="inferred from homology"/>
<dbReference type="GO" id="GO:0000981">
    <property type="term" value="F:DNA-binding transcription factor activity, RNA polymerase II-specific"/>
    <property type="evidence" value="ECO:0007669"/>
    <property type="project" value="TreeGrafter"/>
</dbReference>
<dbReference type="GO" id="GO:0000978">
    <property type="term" value="F:RNA polymerase II cis-regulatory region sequence-specific DNA binding"/>
    <property type="evidence" value="ECO:0007669"/>
    <property type="project" value="TreeGrafter"/>
</dbReference>
<evidence type="ECO:0000313" key="9">
    <source>
        <dbReference type="EMBL" id="CAH1964189.1"/>
    </source>
</evidence>
<feature type="domain" description="C2H2-type" evidence="8">
    <location>
        <begin position="35"/>
        <end position="63"/>
    </location>
</feature>
<dbReference type="Pfam" id="PF00096">
    <property type="entry name" value="zf-C2H2"/>
    <property type="match status" value="5"/>
</dbReference>
<evidence type="ECO:0000256" key="1">
    <source>
        <dbReference type="ARBA" id="ARBA00022723"/>
    </source>
</evidence>
<feature type="domain" description="C2H2-type" evidence="8">
    <location>
        <begin position="114"/>
        <end position="142"/>
    </location>
</feature>
<name>A0A9P0NYK4_ACAOB</name>
<dbReference type="InterPro" id="IPR050527">
    <property type="entry name" value="Snail/Krueppel_Znf"/>
</dbReference>
<dbReference type="PANTHER" id="PTHR24388:SF53">
    <property type="entry name" value="CHORION TRANSCRIPTION FACTOR CF2-RELATED"/>
    <property type="match status" value="1"/>
</dbReference>
<keyword evidence="3 7" id="KW-0863">Zinc-finger</keyword>
<dbReference type="OrthoDB" id="10004641at2759"/>
<keyword evidence="2" id="KW-0677">Repeat</keyword>
<comment type="similarity">
    <text evidence="6">Belongs to the snail C2H2-type zinc-finger protein family.</text>
</comment>
<dbReference type="SUPFAM" id="SSF57667">
    <property type="entry name" value="beta-beta-alpha zinc fingers"/>
    <property type="match status" value="3"/>
</dbReference>
<evidence type="ECO:0000256" key="2">
    <source>
        <dbReference type="ARBA" id="ARBA00022737"/>
    </source>
</evidence>
<dbReference type="AlphaFoldDB" id="A0A9P0NYK4"/>
<keyword evidence="5" id="KW-0539">Nucleus</keyword>
<dbReference type="PROSITE" id="PS50157">
    <property type="entry name" value="ZINC_FINGER_C2H2_2"/>
    <property type="match status" value="5"/>
</dbReference>
<dbReference type="EMBL" id="CAKOFQ010006713">
    <property type="protein sequence ID" value="CAH1964189.1"/>
    <property type="molecule type" value="Genomic_DNA"/>
</dbReference>
<dbReference type="PANTHER" id="PTHR24388">
    <property type="entry name" value="ZINC FINGER PROTEIN"/>
    <property type="match status" value="1"/>
</dbReference>
<feature type="domain" description="C2H2-type" evidence="8">
    <location>
        <begin position="143"/>
        <end position="170"/>
    </location>
</feature>
<feature type="domain" description="C2H2-type" evidence="8">
    <location>
        <begin position="172"/>
        <end position="199"/>
    </location>
</feature>
<evidence type="ECO:0000313" key="10">
    <source>
        <dbReference type="Proteomes" id="UP001152888"/>
    </source>
</evidence>
<evidence type="ECO:0000256" key="5">
    <source>
        <dbReference type="ARBA" id="ARBA00023242"/>
    </source>
</evidence>
<gene>
    <name evidence="9" type="ORF">ACAOBT_LOCUS5646</name>
</gene>
<dbReference type="PROSITE" id="PS00028">
    <property type="entry name" value="ZINC_FINGER_C2H2_1"/>
    <property type="match status" value="2"/>
</dbReference>
<organism evidence="9 10">
    <name type="scientific">Acanthoscelides obtectus</name>
    <name type="common">Bean weevil</name>
    <name type="synonym">Bruchus obtectus</name>
    <dbReference type="NCBI Taxonomy" id="200917"/>
    <lineage>
        <taxon>Eukaryota</taxon>
        <taxon>Metazoa</taxon>
        <taxon>Ecdysozoa</taxon>
        <taxon>Arthropoda</taxon>
        <taxon>Hexapoda</taxon>
        <taxon>Insecta</taxon>
        <taxon>Pterygota</taxon>
        <taxon>Neoptera</taxon>
        <taxon>Endopterygota</taxon>
        <taxon>Coleoptera</taxon>
        <taxon>Polyphaga</taxon>
        <taxon>Cucujiformia</taxon>
        <taxon>Chrysomeloidea</taxon>
        <taxon>Chrysomelidae</taxon>
        <taxon>Bruchinae</taxon>
        <taxon>Bruchini</taxon>
        <taxon>Acanthoscelides</taxon>
    </lineage>
</organism>
<keyword evidence="1" id="KW-0479">Metal-binding</keyword>
<accession>A0A9P0NYK4</accession>
<evidence type="ECO:0000256" key="3">
    <source>
        <dbReference type="ARBA" id="ARBA00022771"/>
    </source>
</evidence>
<dbReference type="GO" id="GO:0008270">
    <property type="term" value="F:zinc ion binding"/>
    <property type="evidence" value="ECO:0007669"/>
    <property type="project" value="UniProtKB-KW"/>
</dbReference>